<evidence type="ECO:0000313" key="4">
    <source>
        <dbReference type="Proteomes" id="UP000199361"/>
    </source>
</evidence>
<sequence>MSRLGPVITLVAGAVLAAGLGVASVNATPAANTAAPTVENTVPDEEQTTEEQTTEEPAQESAQPVPTPERTEEKKIAKADYGGRVTGNGGLIAISIRNGKAVGYFCDGRAEAWFKGTQSGDSVSLTGVRTGKVTADLGSGRATGRLSLGGKKWSFVAQAVRKPSGLYRATALVRGAQYRAGWIRIKNPDGGYTSVGAATSNDSRVPVPTLNPDQPTAPLTVDGTTVHPKDVDGFIEEMS</sequence>
<dbReference type="STRING" id="568860.SAMN05421811_109297"/>
<keyword evidence="2" id="KW-0732">Signal</keyword>
<dbReference type="EMBL" id="FOHX01000009">
    <property type="protein sequence ID" value="SEU28935.1"/>
    <property type="molecule type" value="Genomic_DNA"/>
</dbReference>
<dbReference type="Proteomes" id="UP000199361">
    <property type="component" value="Unassembled WGS sequence"/>
</dbReference>
<feature type="compositionally biased region" description="Basic and acidic residues" evidence="1">
    <location>
        <begin position="69"/>
        <end position="78"/>
    </location>
</feature>
<feature type="signal peptide" evidence="2">
    <location>
        <begin position="1"/>
        <end position="27"/>
    </location>
</feature>
<protein>
    <recommendedName>
        <fullName evidence="5">Serine/threonine protein kinase</fullName>
    </recommendedName>
</protein>
<organism evidence="3 4">
    <name type="scientific">Nonomuraea wenchangensis</name>
    <dbReference type="NCBI Taxonomy" id="568860"/>
    <lineage>
        <taxon>Bacteria</taxon>
        <taxon>Bacillati</taxon>
        <taxon>Actinomycetota</taxon>
        <taxon>Actinomycetes</taxon>
        <taxon>Streptosporangiales</taxon>
        <taxon>Streptosporangiaceae</taxon>
        <taxon>Nonomuraea</taxon>
    </lineage>
</organism>
<feature type="compositionally biased region" description="Acidic residues" evidence="1">
    <location>
        <begin position="42"/>
        <end position="58"/>
    </location>
</feature>
<feature type="compositionally biased region" description="Low complexity" evidence="1">
    <location>
        <begin position="32"/>
        <end position="41"/>
    </location>
</feature>
<accession>A0A1I0KTC0</accession>
<evidence type="ECO:0000256" key="2">
    <source>
        <dbReference type="SAM" id="SignalP"/>
    </source>
</evidence>
<name>A0A1I0KTC0_9ACTN</name>
<feature type="chain" id="PRO_5011709604" description="Serine/threonine protein kinase" evidence="2">
    <location>
        <begin position="28"/>
        <end position="239"/>
    </location>
</feature>
<keyword evidence="4" id="KW-1185">Reference proteome</keyword>
<evidence type="ECO:0000313" key="3">
    <source>
        <dbReference type="EMBL" id="SEU28935.1"/>
    </source>
</evidence>
<dbReference type="OrthoDB" id="4538973at2"/>
<feature type="region of interest" description="Disordered" evidence="1">
    <location>
        <begin position="32"/>
        <end position="79"/>
    </location>
</feature>
<dbReference type="RefSeq" id="WP_091086976.1">
    <property type="nucleotide sequence ID" value="NZ_FOHX01000009.1"/>
</dbReference>
<evidence type="ECO:0000256" key="1">
    <source>
        <dbReference type="SAM" id="MobiDB-lite"/>
    </source>
</evidence>
<dbReference type="AlphaFoldDB" id="A0A1I0KTC0"/>
<gene>
    <name evidence="3" type="ORF">SAMN05421811_109297</name>
</gene>
<reference evidence="3 4" key="1">
    <citation type="submission" date="2016-10" db="EMBL/GenBank/DDBJ databases">
        <authorList>
            <person name="de Groot N.N."/>
        </authorList>
    </citation>
    <scope>NUCLEOTIDE SEQUENCE [LARGE SCALE GENOMIC DNA]</scope>
    <source>
        <strain evidence="3 4">CGMCC 4.5598</strain>
    </source>
</reference>
<proteinExistence type="predicted"/>
<evidence type="ECO:0008006" key="5">
    <source>
        <dbReference type="Google" id="ProtNLM"/>
    </source>
</evidence>